<protein>
    <recommendedName>
        <fullName evidence="7">IRG-type G domain-containing protein</fullName>
    </recommendedName>
</protein>
<proteinExistence type="inferred from homology"/>
<keyword evidence="2" id="KW-0547">Nucleotide-binding</keyword>
<sequence>MGQATSSPNALSFFQKITNSDKSEYEDITHKFSKATLSTLTVPVIIIAYPALNAYAFHDMDITGHRMVDGAIGGLLGVIAWPLSPFLAIWGAVKINFKDKPPVPLPISPSLLLKAEQEIKLNTVSFYNVAVCGVSGSGKSSIVNAILGYKDTESKAAKVGEVETTARPSSYQHPDLANMVIWDMPGVGTQRHPVDSVLESDIIISAKAKEHKIPVLYVRSKSDQSIRSKMKRNEDEKNYTENVAVGELVDEVRKDVFNELRKFKLNTRKLFIVSASTLNLFVATINKKEKRQAIKLIDEQRFMTALIEGVVNKRRQLEKLAKLEEKKKRLQDKNSSRGQQGDTRLLDTILFILIFTRIPICYYQNTLPGQHLMKNIDTQRPLSSCYQPSPSYDQGYILLRNVNAFKTRHPP</sequence>
<keyword evidence="6" id="KW-0472">Membrane</keyword>
<feature type="coiled-coil region" evidence="5">
    <location>
        <begin position="307"/>
        <end position="340"/>
    </location>
</feature>
<evidence type="ECO:0000256" key="2">
    <source>
        <dbReference type="ARBA" id="ARBA00022741"/>
    </source>
</evidence>
<dbReference type="EMBL" id="BAABUK010000009">
    <property type="protein sequence ID" value="GAA5811347.1"/>
    <property type="molecule type" value="Genomic_DNA"/>
</dbReference>
<feature type="transmembrane region" description="Helical" evidence="6">
    <location>
        <begin position="72"/>
        <end position="93"/>
    </location>
</feature>
<evidence type="ECO:0000256" key="3">
    <source>
        <dbReference type="ARBA" id="ARBA00022801"/>
    </source>
</evidence>
<keyword evidence="6" id="KW-0812">Transmembrane</keyword>
<keyword evidence="5" id="KW-0175">Coiled coil</keyword>
<dbReference type="InterPro" id="IPR030385">
    <property type="entry name" value="G_IRG_dom"/>
</dbReference>
<dbReference type="PANTHER" id="PTHR32341:SF10">
    <property type="entry name" value="INTERFERON-INDUCIBLE GTPASE 5"/>
    <property type="match status" value="1"/>
</dbReference>
<dbReference type="Gene3D" id="3.40.50.300">
    <property type="entry name" value="P-loop containing nucleotide triphosphate hydrolases"/>
    <property type="match status" value="2"/>
</dbReference>
<organism evidence="8 9">
    <name type="scientific">Mucor flavus</name>
    <dbReference type="NCBI Taxonomy" id="439312"/>
    <lineage>
        <taxon>Eukaryota</taxon>
        <taxon>Fungi</taxon>
        <taxon>Fungi incertae sedis</taxon>
        <taxon>Mucoromycota</taxon>
        <taxon>Mucoromycotina</taxon>
        <taxon>Mucoromycetes</taxon>
        <taxon>Mucorales</taxon>
        <taxon>Mucorineae</taxon>
        <taxon>Mucoraceae</taxon>
        <taxon>Mucor</taxon>
    </lineage>
</organism>
<evidence type="ECO:0000256" key="1">
    <source>
        <dbReference type="ARBA" id="ARBA00005429"/>
    </source>
</evidence>
<reference evidence="8 9" key="1">
    <citation type="submission" date="2024-04" db="EMBL/GenBank/DDBJ databases">
        <title>genome sequences of Mucor flavus KT1a and Helicostylum pulchrum KT1b strains isolated from the surface of a dry-aged beef.</title>
        <authorList>
            <person name="Toyotome T."/>
            <person name="Hosono M."/>
            <person name="Torimaru M."/>
            <person name="Fukuda K."/>
            <person name="Mikami N."/>
        </authorList>
    </citation>
    <scope>NUCLEOTIDE SEQUENCE [LARGE SCALE GENOMIC DNA]</scope>
    <source>
        <strain evidence="8 9">KT1a</strain>
    </source>
</reference>
<keyword evidence="4" id="KW-0342">GTP-binding</keyword>
<dbReference type="InterPro" id="IPR051515">
    <property type="entry name" value="IRG"/>
</dbReference>
<evidence type="ECO:0000313" key="8">
    <source>
        <dbReference type="EMBL" id="GAA5811347.1"/>
    </source>
</evidence>
<keyword evidence="9" id="KW-1185">Reference proteome</keyword>
<evidence type="ECO:0000256" key="4">
    <source>
        <dbReference type="ARBA" id="ARBA00023134"/>
    </source>
</evidence>
<evidence type="ECO:0000313" key="9">
    <source>
        <dbReference type="Proteomes" id="UP001473302"/>
    </source>
</evidence>
<dbReference type="PANTHER" id="PTHR32341">
    <property type="entry name" value="INTERFERON-INDUCIBLE GTPASE"/>
    <property type="match status" value="1"/>
</dbReference>
<dbReference type="Proteomes" id="UP001473302">
    <property type="component" value="Unassembled WGS sequence"/>
</dbReference>
<comment type="similarity">
    <text evidence="1">Belongs to the TRAFAC class dynamin-like GTPase superfamily. IRG family.</text>
</comment>
<feature type="domain" description="IRG-type G" evidence="7">
    <location>
        <begin position="125"/>
        <end position="288"/>
    </location>
</feature>
<accession>A0ABP9YWV3</accession>
<dbReference type="Pfam" id="PF05049">
    <property type="entry name" value="IIGP"/>
    <property type="match status" value="1"/>
</dbReference>
<keyword evidence="3" id="KW-0378">Hydrolase</keyword>
<evidence type="ECO:0000256" key="6">
    <source>
        <dbReference type="SAM" id="Phobius"/>
    </source>
</evidence>
<name>A0ABP9YWV3_9FUNG</name>
<evidence type="ECO:0000259" key="7">
    <source>
        <dbReference type="PROSITE" id="PS51716"/>
    </source>
</evidence>
<dbReference type="PROSITE" id="PS51716">
    <property type="entry name" value="G_IRG"/>
    <property type="match status" value="1"/>
</dbReference>
<dbReference type="InterPro" id="IPR027417">
    <property type="entry name" value="P-loop_NTPase"/>
</dbReference>
<comment type="caution">
    <text evidence="8">The sequence shown here is derived from an EMBL/GenBank/DDBJ whole genome shotgun (WGS) entry which is preliminary data.</text>
</comment>
<gene>
    <name evidence="8" type="ORF">MFLAVUS_004780</name>
</gene>
<evidence type="ECO:0000256" key="5">
    <source>
        <dbReference type="SAM" id="Coils"/>
    </source>
</evidence>
<dbReference type="InterPro" id="IPR007743">
    <property type="entry name" value="Immunity-related_GTPase-like"/>
</dbReference>
<keyword evidence="6" id="KW-1133">Transmembrane helix</keyword>
<feature type="transmembrane region" description="Helical" evidence="6">
    <location>
        <begin position="32"/>
        <end position="52"/>
    </location>
</feature>
<dbReference type="SUPFAM" id="SSF52540">
    <property type="entry name" value="P-loop containing nucleoside triphosphate hydrolases"/>
    <property type="match status" value="1"/>
</dbReference>